<accession>A0A4R8V0S2</accession>
<dbReference type="EMBL" id="SOEY01000013">
    <property type="protein sequence ID" value="TFB74312.1"/>
    <property type="molecule type" value="Genomic_DNA"/>
</dbReference>
<dbReference type="Pfam" id="PF18143">
    <property type="entry name" value="HAD_SAK_2"/>
    <property type="match status" value="1"/>
</dbReference>
<protein>
    <recommendedName>
        <fullName evidence="3">Hydrolase</fullName>
    </recommendedName>
</protein>
<dbReference type="RefSeq" id="WP_134502297.1">
    <property type="nucleotide sequence ID" value="NZ_SOEY01000013.1"/>
</dbReference>
<proteinExistence type="predicted"/>
<comment type="caution">
    <text evidence="1">The sequence shown here is derived from an EMBL/GenBank/DDBJ whole genome shotgun (WGS) entry which is preliminary data.</text>
</comment>
<dbReference type="Proteomes" id="UP000298173">
    <property type="component" value="Unassembled WGS sequence"/>
</dbReference>
<dbReference type="InterPro" id="IPR036412">
    <property type="entry name" value="HAD-like_sf"/>
</dbReference>
<organism evidence="1 2">
    <name type="scientific">Cryobacterium glaciale</name>
    <dbReference type="NCBI Taxonomy" id="1259145"/>
    <lineage>
        <taxon>Bacteria</taxon>
        <taxon>Bacillati</taxon>
        <taxon>Actinomycetota</taxon>
        <taxon>Actinomycetes</taxon>
        <taxon>Micrococcales</taxon>
        <taxon>Microbacteriaceae</taxon>
        <taxon>Cryobacterium</taxon>
    </lineage>
</organism>
<evidence type="ECO:0008006" key="3">
    <source>
        <dbReference type="Google" id="ProtNLM"/>
    </source>
</evidence>
<keyword evidence="2" id="KW-1185">Reference proteome</keyword>
<sequence length="170" mass="18703">MTTRTVLILLDVDGVLNPRVVDQRLVLDPPRADLVRQLAALGSIVWATTWSPTHTFHLTKDLGLSSATEGIAFPHDLHFDPSTPAPTAKLHWVARWLTRQDPVPDAVIWLDDILRQDARDWAIAQARPTLLVQPDINVGLTAQHVDEIRRFIAGLAQTDAVTSTTSGSAL</sequence>
<name>A0A4R8V0S2_9MICO</name>
<dbReference type="SUPFAM" id="SSF56784">
    <property type="entry name" value="HAD-like"/>
    <property type="match status" value="1"/>
</dbReference>
<evidence type="ECO:0000313" key="1">
    <source>
        <dbReference type="EMBL" id="TFB74312.1"/>
    </source>
</evidence>
<evidence type="ECO:0000313" key="2">
    <source>
        <dbReference type="Proteomes" id="UP000298173"/>
    </source>
</evidence>
<gene>
    <name evidence="1" type="ORF">E3O06_07165</name>
</gene>
<dbReference type="OrthoDB" id="5124141at2"/>
<reference evidence="1 2" key="1">
    <citation type="submission" date="2019-03" db="EMBL/GenBank/DDBJ databases">
        <title>Genomics of glacier-inhabiting Cryobacterium strains.</title>
        <authorList>
            <person name="Liu Q."/>
            <person name="Xin Y.-H."/>
        </authorList>
    </citation>
    <scope>NUCLEOTIDE SEQUENCE [LARGE SCALE GENOMIC DNA]</scope>
    <source>
        <strain evidence="1 2">HLT2-23</strain>
    </source>
</reference>
<dbReference type="AlphaFoldDB" id="A0A4R8V0S2"/>